<name>A0A0R2NX06_9LACO</name>
<reference evidence="2 3" key="1">
    <citation type="journal article" date="2015" name="Genome Announc.">
        <title>Expanding the biotechnology potential of lactobacilli through comparative genomics of 213 strains and associated genera.</title>
        <authorList>
            <person name="Sun Z."/>
            <person name="Harris H.M."/>
            <person name="McCann A."/>
            <person name="Guo C."/>
            <person name="Argimon S."/>
            <person name="Zhang W."/>
            <person name="Yang X."/>
            <person name="Jeffery I.B."/>
            <person name="Cooney J.C."/>
            <person name="Kagawa T.F."/>
            <person name="Liu W."/>
            <person name="Song Y."/>
            <person name="Salvetti E."/>
            <person name="Wrobel A."/>
            <person name="Rasinkangas P."/>
            <person name="Parkhill J."/>
            <person name="Rea M.C."/>
            <person name="O'Sullivan O."/>
            <person name="Ritari J."/>
            <person name="Douillard F.P."/>
            <person name="Paul Ross R."/>
            <person name="Yang R."/>
            <person name="Briner A.E."/>
            <person name="Felis G.E."/>
            <person name="de Vos W.M."/>
            <person name="Barrangou R."/>
            <person name="Klaenhammer T.R."/>
            <person name="Caufield P.W."/>
            <person name="Cui Y."/>
            <person name="Zhang H."/>
            <person name="O'Toole P.W."/>
        </authorList>
    </citation>
    <scope>NUCLEOTIDE SEQUENCE [LARGE SCALE GENOMIC DNA]</scope>
    <source>
        <strain evidence="2 3">DSM 21115</strain>
    </source>
</reference>
<organism evidence="2 3">
    <name type="scientific">Lactiplantibacillus fabifermentans DSM 21115</name>
    <dbReference type="NCBI Taxonomy" id="1413187"/>
    <lineage>
        <taxon>Bacteria</taxon>
        <taxon>Bacillati</taxon>
        <taxon>Bacillota</taxon>
        <taxon>Bacilli</taxon>
        <taxon>Lactobacillales</taxon>
        <taxon>Lactobacillaceae</taxon>
        <taxon>Lactiplantibacillus</taxon>
    </lineage>
</organism>
<comment type="caution">
    <text evidence="2">The sequence shown here is derived from an EMBL/GenBank/DDBJ whole genome shotgun (WGS) entry which is preliminary data.</text>
</comment>
<evidence type="ECO:0000256" key="1">
    <source>
        <dbReference type="SAM" id="MobiDB-lite"/>
    </source>
</evidence>
<evidence type="ECO:0000313" key="3">
    <source>
        <dbReference type="Proteomes" id="UP000050920"/>
    </source>
</evidence>
<sequence>MTMRNNHLVSQGTVRRYHASKQRPHNRVYSTPVQYTRTTNPNWHWQLAIPTA</sequence>
<proteinExistence type="predicted"/>
<dbReference type="Proteomes" id="UP000050920">
    <property type="component" value="Unassembled WGS sequence"/>
</dbReference>
<keyword evidence="3" id="KW-1185">Reference proteome</keyword>
<accession>A0A0R2NX06</accession>
<protein>
    <submittedName>
        <fullName evidence="2">Uncharacterized protein</fullName>
    </submittedName>
</protein>
<dbReference type="EMBL" id="AYGX02000047">
    <property type="protein sequence ID" value="KRO28301.1"/>
    <property type="molecule type" value="Genomic_DNA"/>
</dbReference>
<feature type="compositionally biased region" description="Polar residues" evidence="1">
    <location>
        <begin position="1"/>
        <end position="13"/>
    </location>
</feature>
<feature type="region of interest" description="Disordered" evidence="1">
    <location>
        <begin position="1"/>
        <end position="35"/>
    </location>
</feature>
<dbReference type="AlphaFoldDB" id="A0A0R2NX06"/>
<evidence type="ECO:0000313" key="2">
    <source>
        <dbReference type="EMBL" id="KRO28301.1"/>
    </source>
</evidence>
<gene>
    <name evidence="2" type="ORF">DY78_GL002539</name>
</gene>
<feature type="compositionally biased region" description="Basic residues" evidence="1">
    <location>
        <begin position="15"/>
        <end position="26"/>
    </location>
</feature>